<dbReference type="Proteomes" id="UP000681340">
    <property type="component" value="Unassembled WGS sequence"/>
</dbReference>
<keyword evidence="5" id="KW-1185">Reference proteome</keyword>
<dbReference type="InterPro" id="IPR016181">
    <property type="entry name" value="Acyl_CoA_acyltransferase"/>
</dbReference>
<gene>
    <name evidence="4" type="ORF">Aau02nite_71760</name>
</gene>
<comment type="caution">
    <text evidence="4">The sequence shown here is derived from an EMBL/GenBank/DDBJ whole genome shotgun (WGS) entry which is preliminary data.</text>
</comment>
<keyword evidence="2" id="KW-0012">Acyltransferase</keyword>
<dbReference type="SUPFAM" id="SSF55729">
    <property type="entry name" value="Acyl-CoA N-acyltransferases (Nat)"/>
    <property type="match status" value="1"/>
</dbReference>
<protein>
    <submittedName>
        <fullName evidence="4">N-acetyltransferase</fullName>
    </submittedName>
</protein>
<dbReference type="PANTHER" id="PTHR43877">
    <property type="entry name" value="AMINOALKYLPHOSPHONATE N-ACETYLTRANSFERASE-RELATED-RELATED"/>
    <property type="match status" value="1"/>
</dbReference>
<name>A0A919W1L3_9ACTN</name>
<evidence type="ECO:0000313" key="5">
    <source>
        <dbReference type="Proteomes" id="UP000681340"/>
    </source>
</evidence>
<dbReference type="CDD" id="cd04301">
    <property type="entry name" value="NAT_SF"/>
    <property type="match status" value="1"/>
</dbReference>
<dbReference type="Pfam" id="PF00583">
    <property type="entry name" value="Acetyltransf_1"/>
    <property type="match status" value="1"/>
</dbReference>
<organism evidence="4 5">
    <name type="scientific">Actinoplanes auranticolor</name>
    <dbReference type="NCBI Taxonomy" id="47988"/>
    <lineage>
        <taxon>Bacteria</taxon>
        <taxon>Bacillati</taxon>
        <taxon>Actinomycetota</taxon>
        <taxon>Actinomycetes</taxon>
        <taxon>Micromonosporales</taxon>
        <taxon>Micromonosporaceae</taxon>
        <taxon>Actinoplanes</taxon>
    </lineage>
</organism>
<dbReference type="InterPro" id="IPR000182">
    <property type="entry name" value="GNAT_dom"/>
</dbReference>
<dbReference type="EMBL" id="BOQL01000063">
    <property type="protein sequence ID" value="GIM76603.1"/>
    <property type="molecule type" value="Genomic_DNA"/>
</dbReference>
<dbReference type="Gene3D" id="3.40.630.30">
    <property type="match status" value="1"/>
</dbReference>
<evidence type="ECO:0000259" key="3">
    <source>
        <dbReference type="PROSITE" id="PS51186"/>
    </source>
</evidence>
<dbReference type="GO" id="GO:0016747">
    <property type="term" value="F:acyltransferase activity, transferring groups other than amino-acyl groups"/>
    <property type="evidence" value="ECO:0007669"/>
    <property type="project" value="InterPro"/>
</dbReference>
<dbReference type="PROSITE" id="PS51186">
    <property type="entry name" value="GNAT"/>
    <property type="match status" value="1"/>
</dbReference>
<evidence type="ECO:0000256" key="1">
    <source>
        <dbReference type="ARBA" id="ARBA00022679"/>
    </source>
</evidence>
<evidence type="ECO:0000256" key="2">
    <source>
        <dbReference type="ARBA" id="ARBA00023315"/>
    </source>
</evidence>
<dbReference type="RefSeq" id="WP_212993028.1">
    <property type="nucleotide sequence ID" value="NZ_BAABEA010000034.1"/>
</dbReference>
<dbReference type="PANTHER" id="PTHR43877:SF1">
    <property type="entry name" value="ACETYLTRANSFERASE"/>
    <property type="match status" value="1"/>
</dbReference>
<dbReference type="InterPro" id="IPR050832">
    <property type="entry name" value="Bact_Acetyltransf"/>
</dbReference>
<sequence>MDLRPAGPPDAAPIAELHAASWRRHYRGAFADSYLDGDVVTERRTVWSSRLAAPGAGLTLLAEAGDELIGFLHIVIDHDEQWGSFIDNLHVRHGHQRAGVGRALMAQAAEAVDHRARYLWVLEQNVTAQGFYRALGGRCVEKAVVSPPGGVAGRLHGTPHKLRFVWP</sequence>
<evidence type="ECO:0000313" key="4">
    <source>
        <dbReference type="EMBL" id="GIM76603.1"/>
    </source>
</evidence>
<reference evidence="4" key="1">
    <citation type="submission" date="2021-03" db="EMBL/GenBank/DDBJ databases">
        <title>Whole genome shotgun sequence of Actinoplanes auranticolor NBRC 12245.</title>
        <authorList>
            <person name="Komaki H."/>
            <person name="Tamura T."/>
        </authorList>
    </citation>
    <scope>NUCLEOTIDE SEQUENCE</scope>
    <source>
        <strain evidence="4">NBRC 12245</strain>
    </source>
</reference>
<dbReference type="AlphaFoldDB" id="A0A919W1L3"/>
<feature type="domain" description="N-acetyltransferase" evidence="3">
    <location>
        <begin position="1"/>
        <end position="165"/>
    </location>
</feature>
<proteinExistence type="predicted"/>
<keyword evidence="1" id="KW-0808">Transferase</keyword>
<accession>A0A919W1L3</accession>